<protein>
    <submittedName>
        <fullName evidence="1">Uncharacterized protein</fullName>
    </submittedName>
</protein>
<dbReference type="Proteomes" id="UP000321523">
    <property type="component" value="Unassembled WGS sequence"/>
</dbReference>
<dbReference type="AlphaFoldDB" id="A0A512DQC2"/>
<comment type="caution">
    <text evidence="1">The sequence shown here is derived from an EMBL/GenBank/DDBJ whole genome shotgun (WGS) entry which is preliminary data.</text>
</comment>
<gene>
    <name evidence="1" type="ORF">SAE02_28150</name>
</gene>
<name>A0A512DQC2_9PROT</name>
<reference evidence="1 2" key="1">
    <citation type="submission" date="2019-07" db="EMBL/GenBank/DDBJ databases">
        <title>Whole genome shotgun sequence of Skermanella aerolata NBRC 106429.</title>
        <authorList>
            <person name="Hosoyama A."/>
            <person name="Uohara A."/>
            <person name="Ohji S."/>
            <person name="Ichikawa N."/>
        </authorList>
    </citation>
    <scope>NUCLEOTIDE SEQUENCE [LARGE SCALE GENOMIC DNA]</scope>
    <source>
        <strain evidence="1 2">NBRC 106429</strain>
    </source>
</reference>
<proteinExistence type="predicted"/>
<sequence>MDNVNSSFIHKVAACAPYLSPVTSASLATSYDEHGDVLYIDLAPGATAMSSQLDEEEIFVFRPSEDSEAVRFAVPFFRSYWRNKGSELLDHLARYAPGHQKAMASGLAGLGIAGASKSAAASL</sequence>
<keyword evidence="2" id="KW-1185">Reference proteome</keyword>
<evidence type="ECO:0000313" key="1">
    <source>
        <dbReference type="EMBL" id="GEO38667.1"/>
    </source>
</evidence>
<evidence type="ECO:0000313" key="2">
    <source>
        <dbReference type="Proteomes" id="UP000321523"/>
    </source>
</evidence>
<dbReference type="RefSeq" id="WP_044432268.1">
    <property type="nucleotide sequence ID" value="NZ_BJYZ01000012.1"/>
</dbReference>
<accession>A0A512DQC2</accession>
<dbReference type="EMBL" id="BJYZ01000012">
    <property type="protein sequence ID" value="GEO38667.1"/>
    <property type="molecule type" value="Genomic_DNA"/>
</dbReference>
<organism evidence="1 2">
    <name type="scientific">Skermanella aerolata</name>
    <dbReference type="NCBI Taxonomy" id="393310"/>
    <lineage>
        <taxon>Bacteria</taxon>
        <taxon>Pseudomonadati</taxon>
        <taxon>Pseudomonadota</taxon>
        <taxon>Alphaproteobacteria</taxon>
        <taxon>Rhodospirillales</taxon>
        <taxon>Azospirillaceae</taxon>
        <taxon>Skermanella</taxon>
    </lineage>
</organism>